<comment type="similarity">
    <text evidence="1">Belongs to the thioredoxin family. DsbA subfamily.</text>
</comment>
<feature type="domain" description="Thioredoxin" evidence="7">
    <location>
        <begin position="33"/>
        <end position="223"/>
    </location>
</feature>
<reference evidence="8 9" key="1">
    <citation type="submission" date="2017-07" db="EMBL/GenBank/DDBJ databases">
        <title>Virgibacillus sp. LM2416.</title>
        <authorList>
            <person name="Tak E.J."/>
            <person name="Bae J.-W."/>
        </authorList>
    </citation>
    <scope>NUCLEOTIDE SEQUENCE [LARGE SCALE GENOMIC DNA]</scope>
    <source>
        <strain evidence="8 9">LM2416</strain>
    </source>
</reference>
<evidence type="ECO:0000313" key="8">
    <source>
        <dbReference type="EMBL" id="ASK61326.1"/>
    </source>
</evidence>
<sequence length="225" mass="25142">MKSKNSLFKILVIITLIIVALIIVFVVVNNNNSDSNQGTTSEKQLSIDGQPTLGEPDAPVTVVEFGDFKCPACKVWGIDILPKLVSDYVETGKVKFAFINVLFHEEESKLGSLAAESVYQQNPDAYWDFHKALFKAQPSENHDSEWITIEKVLEIANGVPNIDTDKLKTTIENNSKMDELNKDTELVTNFDIQVTPTIMVNGMKIEDPYDYDAIKKAIESALEKN</sequence>
<dbReference type="InterPro" id="IPR013766">
    <property type="entry name" value="Thioredoxin_domain"/>
</dbReference>
<dbReference type="InterPro" id="IPR036249">
    <property type="entry name" value="Thioredoxin-like_sf"/>
</dbReference>
<keyword evidence="9" id="KW-1185">Reference proteome</keyword>
<name>A0A220U061_9BACI</name>
<dbReference type="KEGG" id="vil:CFK37_03615"/>
<dbReference type="Proteomes" id="UP000198312">
    <property type="component" value="Chromosome"/>
</dbReference>
<accession>A0A220U061</accession>
<keyword evidence="5" id="KW-0676">Redox-active center</keyword>
<dbReference type="PANTHER" id="PTHR13887:SF14">
    <property type="entry name" value="DISULFIDE BOND FORMATION PROTEIN D"/>
    <property type="match status" value="1"/>
</dbReference>
<keyword evidence="3" id="KW-0560">Oxidoreductase</keyword>
<evidence type="ECO:0000256" key="6">
    <source>
        <dbReference type="SAM" id="Phobius"/>
    </source>
</evidence>
<dbReference type="InterPro" id="IPR012336">
    <property type="entry name" value="Thioredoxin-like_fold"/>
</dbReference>
<evidence type="ECO:0000256" key="5">
    <source>
        <dbReference type="ARBA" id="ARBA00023284"/>
    </source>
</evidence>
<keyword evidence="2" id="KW-0732">Signal</keyword>
<proteinExistence type="inferred from homology"/>
<keyword evidence="6" id="KW-1133">Transmembrane helix</keyword>
<keyword evidence="6" id="KW-0812">Transmembrane</keyword>
<evidence type="ECO:0000259" key="7">
    <source>
        <dbReference type="PROSITE" id="PS51352"/>
    </source>
</evidence>
<evidence type="ECO:0000256" key="3">
    <source>
        <dbReference type="ARBA" id="ARBA00023002"/>
    </source>
</evidence>
<dbReference type="SUPFAM" id="SSF52833">
    <property type="entry name" value="Thioredoxin-like"/>
    <property type="match status" value="1"/>
</dbReference>
<dbReference type="AlphaFoldDB" id="A0A220U061"/>
<gene>
    <name evidence="8" type="ORF">CFK37_03615</name>
</gene>
<evidence type="ECO:0000256" key="2">
    <source>
        <dbReference type="ARBA" id="ARBA00022729"/>
    </source>
</evidence>
<dbReference type="GO" id="GO:0016491">
    <property type="term" value="F:oxidoreductase activity"/>
    <property type="evidence" value="ECO:0007669"/>
    <property type="project" value="UniProtKB-KW"/>
</dbReference>
<dbReference type="RefSeq" id="WP_089060603.1">
    <property type="nucleotide sequence ID" value="NZ_CP022315.1"/>
</dbReference>
<evidence type="ECO:0000256" key="1">
    <source>
        <dbReference type="ARBA" id="ARBA00005791"/>
    </source>
</evidence>
<dbReference type="PANTHER" id="PTHR13887">
    <property type="entry name" value="GLUTATHIONE S-TRANSFERASE KAPPA"/>
    <property type="match status" value="1"/>
</dbReference>
<dbReference type="OrthoDB" id="117402at2"/>
<dbReference type="EMBL" id="CP022315">
    <property type="protein sequence ID" value="ASK61326.1"/>
    <property type="molecule type" value="Genomic_DNA"/>
</dbReference>
<feature type="transmembrane region" description="Helical" evidence="6">
    <location>
        <begin position="7"/>
        <end position="28"/>
    </location>
</feature>
<evidence type="ECO:0000313" key="9">
    <source>
        <dbReference type="Proteomes" id="UP000198312"/>
    </source>
</evidence>
<protein>
    <submittedName>
        <fullName evidence="8">Dihydroneopterin aldolase</fullName>
    </submittedName>
</protein>
<dbReference type="PROSITE" id="PS51352">
    <property type="entry name" value="THIOREDOXIN_2"/>
    <property type="match status" value="1"/>
</dbReference>
<keyword evidence="4" id="KW-1015">Disulfide bond</keyword>
<dbReference type="Gene3D" id="3.40.30.10">
    <property type="entry name" value="Glutaredoxin"/>
    <property type="match status" value="1"/>
</dbReference>
<evidence type="ECO:0000256" key="4">
    <source>
        <dbReference type="ARBA" id="ARBA00023157"/>
    </source>
</evidence>
<organism evidence="8 9">
    <name type="scientific">Virgibacillus phasianinus</name>
    <dbReference type="NCBI Taxonomy" id="2017483"/>
    <lineage>
        <taxon>Bacteria</taxon>
        <taxon>Bacillati</taxon>
        <taxon>Bacillota</taxon>
        <taxon>Bacilli</taxon>
        <taxon>Bacillales</taxon>
        <taxon>Bacillaceae</taxon>
        <taxon>Virgibacillus</taxon>
    </lineage>
</organism>
<dbReference type="Pfam" id="PF13462">
    <property type="entry name" value="Thioredoxin_4"/>
    <property type="match status" value="1"/>
</dbReference>
<keyword evidence="6" id="KW-0472">Membrane</keyword>